<evidence type="ECO:0000313" key="9">
    <source>
        <dbReference type="EMBL" id="QJW95341.1"/>
    </source>
</evidence>
<feature type="binding site" description="axial binding residue" evidence="7">
    <location>
        <position position="393"/>
    </location>
    <ligand>
        <name>heme</name>
        <dbReference type="ChEBI" id="CHEBI:30413"/>
    </ligand>
    <ligandPart>
        <name>Fe</name>
        <dbReference type="ChEBI" id="CHEBI:18248"/>
    </ligandPart>
</feature>
<evidence type="ECO:0000256" key="6">
    <source>
        <dbReference type="ARBA" id="ARBA00023033"/>
    </source>
</evidence>
<evidence type="ECO:0000256" key="5">
    <source>
        <dbReference type="ARBA" id="ARBA00023004"/>
    </source>
</evidence>
<dbReference type="GO" id="GO:0004497">
    <property type="term" value="F:monooxygenase activity"/>
    <property type="evidence" value="ECO:0007669"/>
    <property type="project" value="UniProtKB-KW"/>
</dbReference>
<dbReference type="RefSeq" id="WP_171471144.1">
    <property type="nucleotide sequence ID" value="NZ_CP053452.2"/>
</dbReference>
<keyword evidence="10" id="KW-1185">Reference proteome</keyword>
<comment type="cofactor">
    <cofactor evidence="7">
        <name>heme</name>
        <dbReference type="ChEBI" id="CHEBI:30413"/>
    </cofactor>
</comment>
<dbReference type="InterPro" id="IPR050196">
    <property type="entry name" value="Cytochrome_P450_Monoox"/>
</dbReference>
<evidence type="ECO:0000256" key="8">
    <source>
        <dbReference type="RuleBase" id="RU000461"/>
    </source>
</evidence>
<keyword evidence="5 7" id="KW-0408">Iron</keyword>
<dbReference type="KEGG" id="ftj:FTUN_2889"/>
<sequence>MPSNALPPGPRGSLLGGSLRDFSTHRLDFFVRVAREYGDLASFRFGPRRLFLASHPDLIEQVLVTDAKHYIKHFGARMYKPVLGNGLVTSEGDFWLRQRRLSQPAFLKARVLSYAPVMSDLTRAMLARWHPGQHINVHEEFSRLTSAIALKTLFGLDDAGDREEFVASLREAFDLLSARFGDLVRTPLWVPTPRNRRTTRAIAHLYRVVDGFIAQGRARKEPGDDLLSRLVAARDDDGSQMTDTQLREEAMTLYLAGHETTALTLTWSWYLLSTHPAAEARLAEEWARVLGGRAPAPDDLPHLPYTDAVITEAMRVYPPVYLIGREATCDLELGGYRVKKGTTIFMSQWVSHRDPRYFGPDPDAFRPERWLDGLAKRIPKYAYYPFGGGPRVCIGNTFALMEAAILLATVGQRYRFTLDPNAVIETSPQITLLPTYGIPATLALR</sequence>
<dbReference type="PROSITE" id="PS00086">
    <property type="entry name" value="CYTOCHROME_P450"/>
    <property type="match status" value="1"/>
</dbReference>
<dbReference type="InterPro" id="IPR036396">
    <property type="entry name" value="Cyt_P450_sf"/>
</dbReference>
<dbReference type="Pfam" id="PF00067">
    <property type="entry name" value="p450"/>
    <property type="match status" value="1"/>
</dbReference>
<evidence type="ECO:0000313" key="10">
    <source>
        <dbReference type="Proteomes" id="UP000503447"/>
    </source>
</evidence>
<evidence type="ECO:0000256" key="4">
    <source>
        <dbReference type="ARBA" id="ARBA00023002"/>
    </source>
</evidence>
<dbReference type="InterPro" id="IPR002401">
    <property type="entry name" value="Cyt_P450_E_grp-I"/>
</dbReference>
<dbReference type="AlphaFoldDB" id="A0A6M5YQ11"/>
<evidence type="ECO:0008006" key="11">
    <source>
        <dbReference type="Google" id="ProtNLM"/>
    </source>
</evidence>
<keyword evidence="2 7" id="KW-0349">Heme</keyword>
<organism evidence="9 10">
    <name type="scientific">Frigoriglobus tundricola</name>
    <dbReference type="NCBI Taxonomy" id="2774151"/>
    <lineage>
        <taxon>Bacteria</taxon>
        <taxon>Pseudomonadati</taxon>
        <taxon>Planctomycetota</taxon>
        <taxon>Planctomycetia</taxon>
        <taxon>Gemmatales</taxon>
        <taxon>Gemmataceae</taxon>
        <taxon>Frigoriglobus</taxon>
    </lineage>
</organism>
<dbReference type="Gene3D" id="1.10.630.10">
    <property type="entry name" value="Cytochrome P450"/>
    <property type="match status" value="1"/>
</dbReference>
<comment type="similarity">
    <text evidence="1 8">Belongs to the cytochrome P450 family.</text>
</comment>
<name>A0A6M5YQ11_9BACT</name>
<dbReference type="PRINTS" id="PR00385">
    <property type="entry name" value="P450"/>
</dbReference>
<dbReference type="InterPro" id="IPR001128">
    <property type="entry name" value="Cyt_P450"/>
</dbReference>
<keyword evidence="3 7" id="KW-0479">Metal-binding</keyword>
<dbReference type="SUPFAM" id="SSF48264">
    <property type="entry name" value="Cytochrome P450"/>
    <property type="match status" value="1"/>
</dbReference>
<proteinExistence type="inferred from homology"/>
<evidence type="ECO:0000256" key="3">
    <source>
        <dbReference type="ARBA" id="ARBA00022723"/>
    </source>
</evidence>
<reference evidence="10" key="1">
    <citation type="submission" date="2020-05" db="EMBL/GenBank/DDBJ databases">
        <title>Frigoriglobus tundricola gen. nov., sp. nov., a psychrotolerant cellulolytic planctomycete of the family Gemmataceae with two divergent copies of 16S rRNA gene.</title>
        <authorList>
            <person name="Kulichevskaya I.S."/>
            <person name="Ivanova A.A."/>
            <person name="Naumoff D.G."/>
            <person name="Beletsky A.V."/>
            <person name="Rijpstra W.I.C."/>
            <person name="Sinninghe Damste J.S."/>
            <person name="Mardanov A.V."/>
            <person name="Ravin N.V."/>
            <person name="Dedysh S.N."/>
        </authorList>
    </citation>
    <scope>NUCLEOTIDE SEQUENCE [LARGE SCALE GENOMIC DNA]</scope>
    <source>
        <strain evidence="10">PL17</strain>
    </source>
</reference>
<dbReference type="GO" id="GO:0020037">
    <property type="term" value="F:heme binding"/>
    <property type="evidence" value="ECO:0007669"/>
    <property type="project" value="InterPro"/>
</dbReference>
<dbReference type="GO" id="GO:0016705">
    <property type="term" value="F:oxidoreductase activity, acting on paired donors, with incorporation or reduction of molecular oxygen"/>
    <property type="evidence" value="ECO:0007669"/>
    <property type="project" value="InterPro"/>
</dbReference>
<keyword evidence="4 8" id="KW-0560">Oxidoreductase</keyword>
<evidence type="ECO:0000256" key="2">
    <source>
        <dbReference type="ARBA" id="ARBA00022617"/>
    </source>
</evidence>
<dbReference type="Proteomes" id="UP000503447">
    <property type="component" value="Chromosome"/>
</dbReference>
<accession>A0A6M5YQ11</accession>
<evidence type="ECO:0000256" key="1">
    <source>
        <dbReference type="ARBA" id="ARBA00010617"/>
    </source>
</evidence>
<keyword evidence="6 8" id="KW-0503">Monooxygenase</keyword>
<dbReference type="PANTHER" id="PTHR24291:SF50">
    <property type="entry name" value="BIFUNCTIONAL ALBAFLAVENONE MONOOXYGENASE_TERPENE SYNTHASE"/>
    <property type="match status" value="1"/>
</dbReference>
<dbReference type="PANTHER" id="PTHR24291">
    <property type="entry name" value="CYTOCHROME P450 FAMILY 4"/>
    <property type="match status" value="1"/>
</dbReference>
<dbReference type="EMBL" id="CP053452">
    <property type="protein sequence ID" value="QJW95341.1"/>
    <property type="molecule type" value="Genomic_DNA"/>
</dbReference>
<evidence type="ECO:0000256" key="7">
    <source>
        <dbReference type="PIRSR" id="PIRSR602401-1"/>
    </source>
</evidence>
<gene>
    <name evidence="9" type="ORF">FTUN_2889</name>
</gene>
<protein>
    <recommendedName>
        <fullName evidence="11">Cytochrome P450</fullName>
    </recommendedName>
</protein>
<dbReference type="CDD" id="cd20620">
    <property type="entry name" value="CYP132-like"/>
    <property type="match status" value="1"/>
</dbReference>
<dbReference type="PRINTS" id="PR00463">
    <property type="entry name" value="EP450I"/>
</dbReference>
<dbReference type="GO" id="GO:0005506">
    <property type="term" value="F:iron ion binding"/>
    <property type="evidence" value="ECO:0007669"/>
    <property type="project" value="InterPro"/>
</dbReference>
<dbReference type="InterPro" id="IPR017972">
    <property type="entry name" value="Cyt_P450_CS"/>
</dbReference>